<feature type="non-terminal residue" evidence="2">
    <location>
        <position position="165"/>
    </location>
</feature>
<protein>
    <submittedName>
        <fullName evidence="2">Putative secreted protein</fullName>
    </submittedName>
</protein>
<evidence type="ECO:0000313" key="2">
    <source>
        <dbReference type="EMBL" id="JAA65180.1"/>
    </source>
</evidence>
<proteinExistence type="evidence at transcript level"/>
<dbReference type="EMBL" id="GADI01008628">
    <property type="protein sequence ID" value="JAA65180.1"/>
    <property type="molecule type" value="mRNA"/>
</dbReference>
<sequence>DYVHTHAKAGGAAQQEPAEAAAGPAGAVGRLPGWALGPLQGTRGVDGSTVACGRGPPLRSLGGGLPLEPAREAPEQGGRPLGTKGCASSSPSWTWHLGARCRSLPSSRRPCWHSTTSSRNSAMQAGVKRCSTSTFPRTLRRLGGNKAALQPGCRALVEPRECLSQ</sequence>
<feature type="compositionally biased region" description="Low complexity" evidence="1">
    <location>
        <begin position="9"/>
        <end position="27"/>
    </location>
</feature>
<dbReference type="AlphaFoldDB" id="A0A0K8R2H7"/>
<feature type="region of interest" description="Disordered" evidence="1">
    <location>
        <begin position="56"/>
        <end position="90"/>
    </location>
</feature>
<evidence type="ECO:0000256" key="1">
    <source>
        <dbReference type="SAM" id="MobiDB-lite"/>
    </source>
</evidence>
<organism evidence="2">
    <name type="scientific">Ixodes ricinus</name>
    <name type="common">Common tick</name>
    <name type="synonym">Acarus ricinus</name>
    <dbReference type="NCBI Taxonomy" id="34613"/>
    <lineage>
        <taxon>Eukaryota</taxon>
        <taxon>Metazoa</taxon>
        <taxon>Ecdysozoa</taxon>
        <taxon>Arthropoda</taxon>
        <taxon>Chelicerata</taxon>
        <taxon>Arachnida</taxon>
        <taxon>Acari</taxon>
        <taxon>Parasitiformes</taxon>
        <taxon>Ixodida</taxon>
        <taxon>Ixodoidea</taxon>
        <taxon>Ixodidae</taxon>
        <taxon>Ixodinae</taxon>
        <taxon>Ixodes</taxon>
    </lineage>
</organism>
<feature type="non-terminal residue" evidence="2">
    <location>
        <position position="1"/>
    </location>
</feature>
<feature type="region of interest" description="Disordered" evidence="1">
    <location>
        <begin position="1"/>
        <end position="28"/>
    </location>
</feature>
<reference evidence="2" key="1">
    <citation type="submission" date="2012-12" db="EMBL/GenBank/DDBJ databases">
        <title>Identification and characterization of a phenylalanine ammonia-lyase gene family in Isatis indigotica Fort.</title>
        <authorList>
            <person name="Liu Q."/>
            <person name="Chen J."/>
            <person name="Zhou X."/>
            <person name="Di P."/>
            <person name="Xiao Y."/>
            <person name="Xuan H."/>
            <person name="Zhang L."/>
            <person name="Chen W."/>
        </authorList>
    </citation>
    <scope>NUCLEOTIDE SEQUENCE</scope>
    <source>
        <tissue evidence="2">Salivary gland</tissue>
    </source>
</reference>
<accession>A0A0K8R2H7</accession>
<name>A0A0K8R2H7_IXORI</name>